<dbReference type="Pfam" id="PF13783">
    <property type="entry name" value="DUF4177"/>
    <property type="match status" value="1"/>
</dbReference>
<proteinExistence type="predicted"/>
<dbReference type="EMBL" id="JAVDVX010000006">
    <property type="protein sequence ID" value="MDR7091434.1"/>
    <property type="molecule type" value="Genomic_DNA"/>
</dbReference>
<reference evidence="1 2" key="1">
    <citation type="submission" date="2023-07" db="EMBL/GenBank/DDBJ databases">
        <title>Sorghum-associated microbial communities from plants grown in Nebraska, USA.</title>
        <authorList>
            <person name="Schachtman D."/>
        </authorList>
    </citation>
    <scope>NUCLEOTIDE SEQUENCE [LARGE SCALE GENOMIC DNA]</scope>
    <source>
        <strain evidence="1 2">BE190</strain>
    </source>
</reference>
<evidence type="ECO:0000313" key="1">
    <source>
        <dbReference type="EMBL" id="MDR7091434.1"/>
    </source>
</evidence>
<keyword evidence="2" id="KW-1185">Reference proteome</keyword>
<evidence type="ECO:0000313" key="2">
    <source>
        <dbReference type="Proteomes" id="UP001253595"/>
    </source>
</evidence>
<protein>
    <recommendedName>
        <fullName evidence="3">DUF4177 domain-containing protein</fullName>
    </recommendedName>
</protein>
<gene>
    <name evidence="1" type="ORF">J2X05_003469</name>
</gene>
<evidence type="ECO:0008006" key="3">
    <source>
        <dbReference type="Google" id="ProtNLM"/>
    </source>
</evidence>
<name>A0ABU1V1V8_9GAMM</name>
<dbReference type="InterPro" id="IPR025234">
    <property type="entry name" value="YjzH-like"/>
</dbReference>
<accession>A0ABU1V1V8</accession>
<sequence length="61" mass="6863">MRWEYKTLSYKKRSFFSGAIDAEALNQQLDALGREGWELVSISPNGLGTVSGVIAIFKRQK</sequence>
<dbReference type="RefSeq" id="WP_310074725.1">
    <property type="nucleotide sequence ID" value="NZ_JAVDVX010000006.1"/>
</dbReference>
<comment type="caution">
    <text evidence="1">The sequence shown here is derived from an EMBL/GenBank/DDBJ whole genome shotgun (WGS) entry which is preliminary data.</text>
</comment>
<dbReference type="Proteomes" id="UP001253595">
    <property type="component" value="Unassembled WGS sequence"/>
</dbReference>
<organism evidence="1 2">
    <name type="scientific">Cellvibrio fibrivorans</name>
    <dbReference type="NCBI Taxonomy" id="126350"/>
    <lineage>
        <taxon>Bacteria</taxon>
        <taxon>Pseudomonadati</taxon>
        <taxon>Pseudomonadota</taxon>
        <taxon>Gammaproteobacteria</taxon>
        <taxon>Cellvibrionales</taxon>
        <taxon>Cellvibrionaceae</taxon>
        <taxon>Cellvibrio</taxon>
    </lineage>
</organism>